<reference evidence="10" key="1">
    <citation type="submission" date="2016-10" db="EMBL/GenBank/DDBJ databases">
        <authorList>
            <person name="Varghese N."/>
            <person name="Submissions S."/>
        </authorList>
    </citation>
    <scope>NUCLEOTIDE SEQUENCE [LARGE SCALE GENOMIC DNA]</scope>
    <source>
        <strain evidence="10">DSM 45459</strain>
    </source>
</reference>
<proteinExistence type="inferred from homology"/>
<dbReference type="GO" id="GO:0019843">
    <property type="term" value="F:rRNA binding"/>
    <property type="evidence" value="ECO:0007669"/>
    <property type="project" value="UniProtKB-UniRule"/>
</dbReference>
<dbReference type="PANTHER" id="PTHR21368">
    <property type="entry name" value="50S RIBOSOMAL PROTEIN L9"/>
    <property type="match status" value="1"/>
</dbReference>
<accession>A0A1H1G3D3</accession>
<dbReference type="InterPro" id="IPR020594">
    <property type="entry name" value="Ribosomal_bL9_bac/chp"/>
</dbReference>
<dbReference type="InterPro" id="IPR020070">
    <property type="entry name" value="Ribosomal_bL9_N"/>
</dbReference>
<evidence type="ECO:0000256" key="1">
    <source>
        <dbReference type="ARBA" id="ARBA00010605"/>
    </source>
</evidence>
<dbReference type="Gene3D" id="3.40.5.10">
    <property type="entry name" value="Ribosomal protein L9, N-terminal domain"/>
    <property type="match status" value="1"/>
</dbReference>
<evidence type="ECO:0000256" key="5">
    <source>
        <dbReference type="ARBA" id="ARBA00023274"/>
    </source>
</evidence>
<dbReference type="SUPFAM" id="SSF55658">
    <property type="entry name" value="L9 N-domain-like"/>
    <property type="match status" value="1"/>
</dbReference>
<dbReference type="InterPro" id="IPR009027">
    <property type="entry name" value="Ribosomal_bL9/RNase_H1_N"/>
</dbReference>
<evidence type="ECO:0000256" key="4">
    <source>
        <dbReference type="ARBA" id="ARBA00022980"/>
    </source>
</evidence>
<dbReference type="InterPro" id="IPR036791">
    <property type="entry name" value="Ribosomal_bL9_C_sf"/>
</dbReference>
<dbReference type="OrthoDB" id="9788336at2"/>
<evidence type="ECO:0000256" key="3">
    <source>
        <dbReference type="ARBA" id="ARBA00022884"/>
    </source>
</evidence>
<keyword evidence="10" id="KW-1185">Reference proteome</keyword>
<gene>
    <name evidence="7" type="primary">rplI</name>
    <name evidence="9" type="ORF">SAMN04489718_3398</name>
</gene>
<name>A0A1H1G3D3_9ACTN</name>
<evidence type="ECO:0000256" key="2">
    <source>
        <dbReference type="ARBA" id="ARBA00022730"/>
    </source>
</evidence>
<dbReference type="InterPro" id="IPR020069">
    <property type="entry name" value="Ribosomal_bL9_C"/>
</dbReference>
<keyword evidence="2 7" id="KW-0699">rRNA-binding</keyword>
<dbReference type="PROSITE" id="PS00651">
    <property type="entry name" value="RIBOSOMAL_L9"/>
    <property type="match status" value="1"/>
</dbReference>
<dbReference type="HAMAP" id="MF_00503">
    <property type="entry name" value="Ribosomal_bL9"/>
    <property type="match status" value="1"/>
</dbReference>
<dbReference type="InterPro" id="IPR000244">
    <property type="entry name" value="Ribosomal_bL9"/>
</dbReference>
<dbReference type="RefSeq" id="WP_092525478.1">
    <property type="nucleotide sequence ID" value="NZ_FNKO01000002.1"/>
</dbReference>
<dbReference type="GO" id="GO:0006412">
    <property type="term" value="P:translation"/>
    <property type="evidence" value="ECO:0007669"/>
    <property type="project" value="UniProtKB-UniRule"/>
</dbReference>
<organism evidence="9 10">
    <name type="scientific">Actinopolyspora saharensis</name>
    <dbReference type="NCBI Taxonomy" id="995062"/>
    <lineage>
        <taxon>Bacteria</taxon>
        <taxon>Bacillati</taxon>
        <taxon>Actinomycetota</taxon>
        <taxon>Actinomycetes</taxon>
        <taxon>Actinopolysporales</taxon>
        <taxon>Actinopolysporaceae</taxon>
        <taxon>Actinopolyspora</taxon>
    </lineage>
</organism>
<dbReference type="Pfam" id="PF01281">
    <property type="entry name" value="Ribosomal_L9_N"/>
    <property type="match status" value="1"/>
</dbReference>
<evidence type="ECO:0000256" key="6">
    <source>
        <dbReference type="ARBA" id="ARBA00035292"/>
    </source>
</evidence>
<dbReference type="Proteomes" id="UP000199301">
    <property type="component" value="Unassembled WGS sequence"/>
</dbReference>
<keyword evidence="3 7" id="KW-0694">RNA-binding</keyword>
<dbReference type="Pfam" id="PF03948">
    <property type="entry name" value="Ribosomal_L9_C"/>
    <property type="match status" value="1"/>
</dbReference>
<dbReference type="GO" id="GO:0003735">
    <property type="term" value="F:structural constituent of ribosome"/>
    <property type="evidence" value="ECO:0007669"/>
    <property type="project" value="InterPro"/>
</dbReference>
<evidence type="ECO:0000256" key="7">
    <source>
        <dbReference type="HAMAP-Rule" id="MF_00503"/>
    </source>
</evidence>
<keyword evidence="4 7" id="KW-0689">Ribosomal protein</keyword>
<dbReference type="GO" id="GO:1990904">
    <property type="term" value="C:ribonucleoprotein complex"/>
    <property type="evidence" value="ECO:0007669"/>
    <property type="project" value="UniProtKB-KW"/>
</dbReference>
<sequence>MKIILTSDVSGLGASGDSVEVRDGYARNYLLPQGMAIVATKGAEKQVESIRRSQENRRVRDLEHARELQQQLQNMGMVQLSKKVSKKGKLFGSITESDVTSAVRQAGGPSLDKRSIELKGNVKSLGKMAVGVRLHPDVYASMYVEVNPAGS</sequence>
<dbReference type="Gene3D" id="3.10.430.100">
    <property type="entry name" value="Ribosomal protein L9, C-terminal domain"/>
    <property type="match status" value="1"/>
</dbReference>
<dbReference type="GO" id="GO:0005840">
    <property type="term" value="C:ribosome"/>
    <property type="evidence" value="ECO:0007669"/>
    <property type="project" value="UniProtKB-KW"/>
</dbReference>
<dbReference type="FunFam" id="3.40.5.10:FF:000003">
    <property type="entry name" value="50S ribosomal protein L9"/>
    <property type="match status" value="1"/>
</dbReference>
<dbReference type="STRING" id="995062.SAMN04489718_3398"/>
<keyword evidence="5 7" id="KW-0687">Ribonucleoprotein</keyword>
<feature type="domain" description="Ribosomal protein L9" evidence="8">
    <location>
        <begin position="13"/>
        <end position="40"/>
    </location>
</feature>
<dbReference type="EMBL" id="FNKO01000002">
    <property type="protein sequence ID" value="SDR07737.1"/>
    <property type="molecule type" value="Genomic_DNA"/>
</dbReference>
<dbReference type="AlphaFoldDB" id="A0A1H1G3D3"/>
<dbReference type="NCBIfam" id="TIGR00158">
    <property type="entry name" value="L9"/>
    <property type="match status" value="1"/>
</dbReference>
<evidence type="ECO:0000313" key="9">
    <source>
        <dbReference type="EMBL" id="SDR07737.1"/>
    </source>
</evidence>
<protein>
    <recommendedName>
        <fullName evidence="6 7">Large ribosomal subunit protein bL9</fullName>
    </recommendedName>
</protein>
<evidence type="ECO:0000259" key="8">
    <source>
        <dbReference type="PROSITE" id="PS00651"/>
    </source>
</evidence>
<dbReference type="InterPro" id="IPR036935">
    <property type="entry name" value="Ribosomal_bL9_N_sf"/>
</dbReference>
<evidence type="ECO:0000313" key="10">
    <source>
        <dbReference type="Proteomes" id="UP000199301"/>
    </source>
</evidence>
<comment type="function">
    <text evidence="7">Binds to the 23S rRNA.</text>
</comment>
<comment type="similarity">
    <text evidence="1 7">Belongs to the bacterial ribosomal protein bL9 family.</text>
</comment>
<dbReference type="SUPFAM" id="SSF55653">
    <property type="entry name" value="Ribosomal protein L9 C-domain"/>
    <property type="match status" value="1"/>
</dbReference>